<organism evidence="2 3">
    <name type="scientific">Pseudonocardia adelaidensis</name>
    <dbReference type="NCBI Taxonomy" id="648754"/>
    <lineage>
        <taxon>Bacteria</taxon>
        <taxon>Bacillati</taxon>
        <taxon>Actinomycetota</taxon>
        <taxon>Actinomycetes</taxon>
        <taxon>Pseudonocardiales</taxon>
        <taxon>Pseudonocardiaceae</taxon>
        <taxon>Pseudonocardia</taxon>
    </lineage>
</organism>
<dbReference type="InterPro" id="IPR037523">
    <property type="entry name" value="VOC_core"/>
</dbReference>
<evidence type="ECO:0000259" key="1">
    <source>
        <dbReference type="PROSITE" id="PS51819"/>
    </source>
</evidence>
<reference evidence="3" key="1">
    <citation type="journal article" date="2019" name="Int. J. Syst. Evol. Microbiol.">
        <title>The Global Catalogue of Microorganisms (GCM) 10K type strain sequencing project: providing services to taxonomists for standard genome sequencing and annotation.</title>
        <authorList>
            <consortium name="The Broad Institute Genomics Platform"/>
            <consortium name="The Broad Institute Genome Sequencing Center for Infectious Disease"/>
            <person name="Wu L."/>
            <person name="Ma J."/>
        </authorList>
    </citation>
    <scope>NUCLEOTIDE SEQUENCE [LARGE SCALE GENOMIC DNA]</scope>
    <source>
        <strain evidence="3">JCM 18302</strain>
    </source>
</reference>
<accession>A0ABP9NHH3</accession>
<dbReference type="Pfam" id="PF00903">
    <property type="entry name" value="Glyoxalase"/>
    <property type="match status" value="1"/>
</dbReference>
<protein>
    <submittedName>
        <fullName evidence="2">VOC family protein</fullName>
    </submittedName>
</protein>
<keyword evidence="3" id="KW-1185">Reference proteome</keyword>
<dbReference type="RefSeq" id="WP_345605223.1">
    <property type="nucleotide sequence ID" value="NZ_BAABJO010000008.1"/>
</dbReference>
<gene>
    <name evidence="2" type="ORF">GCM10023320_26030</name>
</gene>
<dbReference type="PANTHER" id="PTHR36437">
    <property type="entry name" value="GLYOXALASE/BLEOMYCIN RESISTANCE PROTEIN/DIOXYGENASE"/>
    <property type="match status" value="1"/>
</dbReference>
<dbReference type="EMBL" id="BAABJO010000008">
    <property type="protein sequence ID" value="GAA5119741.1"/>
    <property type="molecule type" value="Genomic_DNA"/>
</dbReference>
<comment type="caution">
    <text evidence="2">The sequence shown here is derived from an EMBL/GenBank/DDBJ whole genome shotgun (WGS) entry which is preliminary data.</text>
</comment>
<dbReference type="Gene3D" id="3.10.180.10">
    <property type="entry name" value="2,3-Dihydroxybiphenyl 1,2-Dioxygenase, domain 1"/>
    <property type="match status" value="1"/>
</dbReference>
<evidence type="ECO:0000313" key="2">
    <source>
        <dbReference type="EMBL" id="GAA5119741.1"/>
    </source>
</evidence>
<evidence type="ECO:0000313" key="3">
    <source>
        <dbReference type="Proteomes" id="UP001500804"/>
    </source>
</evidence>
<feature type="domain" description="VOC" evidence="1">
    <location>
        <begin position="5"/>
        <end position="121"/>
    </location>
</feature>
<sequence>MAGTRITDVTTVAVPVRDQDEALAFYVDVLGFGKRLDAPFGGGRWVTVAPAGASTSIALVAGDRTGVDTGIRLATADAAADHEHLRAAGVDVDAEILRYPGVPAMFTFRDADGNTLVVVEIMAT</sequence>
<name>A0ABP9NHH3_9PSEU</name>
<dbReference type="PROSITE" id="PS51819">
    <property type="entry name" value="VOC"/>
    <property type="match status" value="1"/>
</dbReference>
<dbReference type="PANTHER" id="PTHR36437:SF2">
    <property type="entry name" value="GLYOXALASE_BLEOMYCIN RESISTANCE PROTEIN_DIOXYGENASE"/>
    <property type="match status" value="1"/>
</dbReference>
<dbReference type="InterPro" id="IPR029068">
    <property type="entry name" value="Glyas_Bleomycin-R_OHBP_Dase"/>
</dbReference>
<dbReference type="SUPFAM" id="SSF54593">
    <property type="entry name" value="Glyoxalase/Bleomycin resistance protein/Dihydroxybiphenyl dioxygenase"/>
    <property type="match status" value="1"/>
</dbReference>
<dbReference type="InterPro" id="IPR004360">
    <property type="entry name" value="Glyas_Fos-R_dOase_dom"/>
</dbReference>
<dbReference type="Proteomes" id="UP001500804">
    <property type="component" value="Unassembled WGS sequence"/>
</dbReference>
<proteinExistence type="predicted"/>